<reference evidence="1" key="1">
    <citation type="journal article" date="2015" name="Nature">
        <title>Complex archaea that bridge the gap between prokaryotes and eukaryotes.</title>
        <authorList>
            <person name="Spang A."/>
            <person name="Saw J.H."/>
            <person name="Jorgensen S.L."/>
            <person name="Zaremba-Niedzwiedzka K."/>
            <person name="Martijn J."/>
            <person name="Lind A.E."/>
            <person name="van Eijk R."/>
            <person name="Schleper C."/>
            <person name="Guy L."/>
            <person name="Ettema T.J."/>
        </authorList>
    </citation>
    <scope>NUCLEOTIDE SEQUENCE</scope>
</reference>
<accession>A0A0F8Y517</accession>
<gene>
    <name evidence="1" type="ORF">LCGC14_3136860</name>
</gene>
<comment type="caution">
    <text evidence="1">The sequence shown here is derived from an EMBL/GenBank/DDBJ whole genome shotgun (WGS) entry which is preliminary data.</text>
</comment>
<evidence type="ECO:0000313" key="1">
    <source>
        <dbReference type="EMBL" id="KKK49259.1"/>
    </source>
</evidence>
<organism evidence="1">
    <name type="scientific">marine sediment metagenome</name>
    <dbReference type="NCBI Taxonomy" id="412755"/>
    <lineage>
        <taxon>unclassified sequences</taxon>
        <taxon>metagenomes</taxon>
        <taxon>ecological metagenomes</taxon>
    </lineage>
</organism>
<protein>
    <submittedName>
        <fullName evidence="1">Uncharacterized protein</fullName>
    </submittedName>
</protein>
<sequence>MKVKENTVKQLMSHICQTLDRLDKNEITTNEAAVIAKIHQQANHYLNYAIKRSLLDNNLEVKEQLQILEKL</sequence>
<dbReference type="AlphaFoldDB" id="A0A0F8Y517"/>
<dbReference type="EMBL" id="LAZR01068640">
    <property type="protein sequence ID" value="KKK49259.1"/>
    <property type="molecule type" value="Genomic_DNA"/>
</dbReference>
<name>A0A0F8Y517_9ZZZZ</name>
<proteinExistence type="predicted"/>